<keyword evidence="4" id="KW-0347">Helicase</keyword>
<evidence type="ECO:0000256" key="1">
    <source>
        <dbReference type="ARBA" id="ARBA00004123"/>
    </source>
</evidence>
<gene>
    <name evidence="11" type="primary">LOC110781752</name>
</gene>
<dbReference type="InterPro" id="IPR001650">
    <property type="entry name" value="Helicase_C-like"/>
</dbReference>
<dbReference type="GO" id="GO:0005524">
    <property type="term" value="F:ATP binding"/>
    <property type="evidence" value="ECO:0007669"/>
    <property type="project" value="UniProtKB-KW"/>
</dbReference>
<feature type="compositionally biased region" description="Acidic residues" evidence="7">
    <location>
        <begin position="284"/>
        <end position="302"/>
    </location>
</feature>
<feature type="compositionally biased region" description="Basic and acidic residues" evidence="7">
    <location>
        <begin position="48"/>
        <end position="59"/>
    </location>
</feature>
<keyword evidence="10" id="KW-1185">Reference proteome</keyword>
<dbReference type="AlphaFoldDB" id="A0A9R0JNT2"/>
<dbReference type="InterPro" id="IPR000330">
    <property type="entry name" value="SNF2_N"/>
</dbReference>
<dbReference type="InterPro" id="IPR014001">
    <property type="entry name" value="Helicase_ATP-bd"/>
</dbReference>
<sequence length="1093" mass="124675">MENLPVGKRTRSQRARMLTEQNKKARLSAKREWRKKKKKKEGVSEGGSGKKDGILRGLKDDDDDDGNAAMVIDKEEFIKFSELEEKSEIEEMGIVKKEAFDLSELGKVSEIQKLGFVKGETFDLSELVKETEIEEMGIIKEEVFDFVHQQNGLNGDESDDSLQILGERWNPLGLNDDNDDDDDDDANDDGCNHPLVVEISSDEDGDERKVDEVKNGGKSEEKEEDAVISEESSSSSSSEEDDDKDFMGEESESSDDSDQSSSSSSSSDCSVQEVDETKLHYSDNVDDNVDDDEEVVGEEDVVISEKYDDHKSKHIENRERIEVESGEKRKRGRPRKNTNTFVLESQSPSNNRVKKSSKDNELQNTILNTILQVGNDGLDEILCNANKSYLPLKFEYGVTKIVEVEKEEEELEVDSLFKELEFSYQACKIGANDIPMYDNDGDNEDDPTNEAISQKDLCAKGKHYLILDDEIGVICKFCSHVYLEIKHVTPDFNKNLFGRGNRREYDRFLYEDKISCNGFQFPDSSYDRRGDYDYPNPLEDVQGTVWDLVPGVKATLYPHQRDGFEFIWKNIAGSIKIDELGNPSSYGLGGCIICHAPGTGKTRLAIVFLQSFMKQYKMANPVIVAPCSMLRTWEEEFKTWNVDIPFFSLNDHDLSGKEDPKILNYAGDTKDKKTIRSIKLLTWASGKGVLGISYSLLQRLAGEQEGADEKVREILIRKPGILVLDEGHTPRNEKSNIWKVLSQLSTKRRVILSGTPFQNNFEELHNIISLVREEAEGPVLSGYYEQDDRRIAQLRKRIKPFVHVHKGEILRQTLKGLFHSLIILKPSSLQKLCFDHLARVRLSCFSFDNFVSLTSVHPSIFCNKNVRNPSFIDDEFKDLLKKHKMDLDAGVKTRFLVELIEMSKGERVLVFGQYIPPLIFIGNLLKIVFGWTMGSELLYMHGQQDLKERQSMIKVFNDPRSEARVLLASTKACCEGIHLVGASRVVLLDVVWNPSVERQAISRAYRLGQKKDVFVYHLITSGTLEEDKYQRQASKERLGELMFASSEEERMEKKSTKRSRISEDRVLEEMLHNEKMKDLFVRIIYHPKNDDFI</sequence>
<reference evidence="11" key="2">
    <citation type="submission" date="2025-08" db="UniProtKB">
        <authorList>
            <consortium name="RefSeq"/>
        </authorList>
    </citation>
    <scope>IDENTIFICATION</scope>
    <source>
        <tissue evidence="11">Leaf</tissue>
    </source>
</reference>
<dbReference type="InterPro" id="IPR049730">
    <property type="entry name" value="SNF2/RAD54-like_C"/>
</dbReference>
<dbReference type="KEGG" id="soe:110781752"/>
<reference evidence="10" key="1">
    <citation type="journal article" date="2021" name="Nat. Commun.">
        <title>Genomic analyses provide insights into spinach domestication and the genetic basis of agronomic traits.</title>
        <authorList>
            <person name="Cai X."/>
            <person name="Sun X."/>
            <person name="Xu C."/>
            <person name="Sun H."/>
            <person name="Wang X."/>
            <person name="Ge C."/>
            <person name="Zhang Z."/>
            <person name="Wang Q."/>
            <person name="Fei Z."/>
            <person name="Jiao C."/>
            <person name="Wang Q."/>
        </authorList>
    </citation>
    <scope>NUCLEOTIDE SEQUENCE [LARGE SCALE GENOMIC DNA]</scope>
    <source>
        <strain evidence="10">cv. Varoflay</strain>
    </source>
</reference>
<dbReference type="PROSITE" id="PS51194">
    <property type="entry name" value="HELICASE_CTER"/>
    <property type="match status" value="1"/>
</dbReference>
<dbReference type="Pfam" id="PF00271">
    <property type="entry name" value="Helicase_C"/>
    <property type="match status" value="1"/>
</dbReference>
<name>A0A9R0JNT2_SPIOL</name>
<dbReference type="GO" id="GO:0005634">
    <property type="term" value="C:nucleus"/>
    <property type="evidence" value="ECO:0007669"/>
    <property type="project" value="UniProtKB-SubCell"/>
</dbReference>
<evidence type="ECO:0000256" key="6">
    <source>
        <dbReference type="ARBA" id="ARBA00023242"/>
    </source>
</evidence>
<dbReference type="GO" id="GO:0016787">
    <property type="term" value="F:hydrolase activity"/>
    <property type="evidence" value="ECO:0007669"/>
    <property type="project" value="UniProtKB-KW"/>
</dbReference>
<dbReference type="InterPro" id="IPR044567">
    <property type="entry name" value="CLSY/DRD1"/>
</dbReference>
<accession>A0A9R0JNT2</accession>
<dbReference type="Proteomes" id="UP000813463">
    <property type="component" value="Chromosome 6"/>
</dbReference>
<dbReference type="PANTHER" id="PTHR45821:SF5">
    <property type="entry name" value="SNF2 DOMAIN-CONTAINING PROTEIN CLASSY 4"/>
    <property type="match status" value="1"/>
</dbReference>
<keyword evidence="3" id="KW-0378">Hydrolase</keyword>
<dbReference type="Gene3D" id="3.40.50.10810">
    <property type="entry name" value="Tandem AAA-ATPase domain"/>
    <property type="match status" value="1"/>
</dbReference>
<feature type="compositionally biased region" description="Basic residues" evidence="7">
    <location>
        <begin position="24"/>
        <end position="40"/>
    </location>
</feature>
<keyword evidence="6" id="KW-0539">Nucleus</keyword>
<protein>
    <submittedName>
        <fullName evidence="11">SNF2 domain-containing protein CLASSY 4</fullName>
    </submittedName>
</protein>
<dbReference type="GO" id="GO:0004386">
    <property type="term" value="F:helicase activity"/>
    <property type="evidence" value="ECO:0007669"/>
    <property type="project" value="UniProtKB-KW"/>
</dbReference>
<feature type="compositionally biased region" description="Basic and acidic residues" evidence="7">
    <location>
        <begin position="303"/>
        <end position="327"/>
    </location>
</feature>
<feature type="region of interest" description="Disordered" evidence="7">
    <location>
        <begin position="1"/>
        <end position="67"/>
    </location>
</feature>
<dbReference type="GeneID" id="110781752"/>
<feature type="compositionally biased region" description="Basic and acidic residues" evidence="7">
    <location>
        <begin position="206"/>
        <end position="221"/>
    </location>
</feature>
<evidence type="ECO:0000313" key="11">
    <source>
        <dbReference type="RefSeq" id="XP_021841494.2"/>
    </source>
</evidence>
<evidence type="ECO:0000256" key="5">
    <source>
        <dbReference type="ARBA" id="ARBA00022840"/>
    </source>
</evidence>
<evidence type="ECO:0000313" key="10">
    <source>
        <dbReference type="Proteomes" id="UP000813463"/>
    </source>
</evidence>
<dbReference type="SMART" id="SM00487">
    <property type="entry name" value="DEXDc"/>
    <property type="match status" value="1"/>
</dbReference>
<dbReference type="CDD" id="cd18793">
    <property type="entry name" value="SF2_C_SNF"/>
    <property type="match status" value="1"/>
</dbReference>
<dbReference type="RefSeq" id="XP_021841494.2">
    <property type="nucleotide sequence ID" value="XM_021985802.2"/>
</dbReference>
<evidence type="ECO:0000256" key="4">
    <source>
        <dbReference type="ARBA" id="ARBA00022806"/>
    </source>
</evidence>
<feature type="region of interest" description="Disordered" evidence="7">
    <location>
        <begin position="150"/>
        <end position="341"/>
    </location>
</feature>
<evidence type="ECO:0000259" key="8">
    <source>
        <dbReference type="PROSITE" id="PS51192"/>
    </source>
</evidence>
<feature type="domain" description="Helicase ATP-binding" evidence="8">
    <location>
        <begin position="582"/>
        <end position="774"/>
    </location>
</feature>
<organism evidence="10 11">
    <name type="scientific">Spinacia oleracea</name>
    <name type="common">Spinach</name>
    <dbReference type="NCBI Taxonomy" id="3562"/>
    <lineage>
        <taxon>Eukaryota</taxon>
        <taxon>Viridiplantae</taxon>
        <taxon>Streptophyta</taxon>
        <taxon>Embryophyta</taxon>
        <taxon>Tracheophyta</taxon>
        <taxon>Spermatophyta</taxon>
        <taxon>Magnoliopsida</taxon>
        <taxon>eudicotyledons</taxon>
        <taxon>Gunneridae</taxon>
        <taxon>Pentapetalae</taxon>
        <taxon>Caryophyllales</taxon>
        <taxon>Chenopodiaceae</taxon>
        <taxon>Chenopodioideae</taxon>
        <taxon>Anserineae</taxon>
        <taxon>Spinacia</taxon>
    </lineage>
</organism>
<proteinExistence type="predicted"/>
<feature type="compositionally biased region" description="Acidic residues" evidence="7">
    <location>
        <begin position="238"/>
        <end position="258"/>
    </location>
</feature>
<feature type="domain" description="Helicase C-terminal" evidence="9">
    <location>
        <begin position="891"/>
        <end position="1055"/>
    </location>
</feature>
<evidence type="ECO:0000259" key="9">
    <source>
        <dbReference type="PROSITE" id="PS51194"/>
    </source>
</evidence>
<dbReference type="InterPro" id="IPR038718">
    <property type="entry name" value="SNF2-like_sf"/>
</dbReference>
<feature type="compositionally biased region" description="Acidic residues" evidence="7">
    <location>
        <begin position="176"/>
        <end position="188"/>
    </location>
</feature>
<dbReference type="PANTHER" id="PTHR45821">
    <property type="entry name" value="SNF2 DOMAIN-CONTAINING PROTEIN CLASSY 2-RELATED"/>
    <property type="match status" value="1"/>
</dbReference>
<dbReference type="SMART" id="SM00490">
    <property type="entry name" value="HELICc"/>
    <property type="match status" value="1"/>
</dbReference>
<dbReference type="GO" id="GO:0080188">
    <property type="term" value="P:gene silencing by siRNA-directed DNA methylation"/>
    <property type="evidence" value="ECO:0007669"/>
    <property type="project" value="InterPro"/>
</dbReference>
<feature type="compositionally biased region" description="Low complexity" evidence="7">
    <location>
        <begin position="259"/>
        <end position="272"/>
    </location>
</feature>
<evidence type="ECO:0000256" key="3">
    <source>
        <dbReference type="ARBA" id="ARBA00022801"/>
    </source>
</evidence>
<dbReference type="InterPro" id="IPR027417">
    <property type="entry name" value="P-loop_NTPase"/>
</dbReference>
<dbReference type="SUPFAM" id="SSF52540">
    <property type="entry name" value="P-loop containing nucleoside triphosphate hydrolases"/>
    <property type="match status" value="2"/>
</dbReference>
<evidence type="ECO:0000256" key="2">
    <source>
        <dbReference type="ARBA" id="ARBA00022741"/>
    </source>
</evidence>
<dbReference type="Pfam" id="PF00176">
    <property type="entry name" value="SNF2-rel_dom"/>
    <property type="match status" value="1"/>
</dbReference>
<evidence type="ECO:0000256" key="7">
    <source>
        <dbReference type="SAM" id="MobiDB-lite"/>
    </source>
</evidence>
<dbReference type="Gene3D" id="3.40.50.300">
    <property type="entry name" value="P-loop containing nucleotide triphosphate hydrolases"/>
    <property type="match status" value="1"/>
</dbReference>
<dbReference type="PROSITE" id="PS51192">
    <property type="entry name" value="HELICASE_ATP_BIND_1"/>
    <property type="match status" value="1"/>
</dbReference>
<keyword evidence="2" id="KW-0547">Nucleotide-binding</keyword>
<keyword evidence="5" id="KW-0067">ATP-binding</keyword>
<comment type="subcellular location">
    <subcellularLocation>
        <location evidence="1">Nucleus</location>
    </subcellularLocation>
</comment>